<dbReference type="GO" id="GO:0005764">
    <property type="term" value="C:lysosome"/>
    <property type="evidence" value="ECO:0007669"/>
    <property type="project" value="TreeGrafter"/>
</dbReference>
<proteinExistence type="predicted"/>
<dbReference type="PANTHER" id="PTHR10697">
    <property type="entry name" value="MAMMALIAN EPENDYMIN-RELATED PROTEIN 1"/>
    <property type="match status" value="1"/>
</dbReference>
<protein>
    <recommendedName>
        <fullName evidence="4">Mammalian ependymin-related protein 1-like</fullName>
    </recommendedName>
</protein>
<feature type="chain" id="PRO_5042943353" description="Mammalian ependymin-related protein 1-like" evidence="1">
    <location>
        <begin position="19"/>
        <end position="220"/>
    </location>
</feature>
<accession>A0AAN9BI53</accession>
<evidence type="ECO:0000256" key="1">
    <source>
        <dbReference type="SAM" id="SignalP"/>
    </source>
</evidence>
<comment type="caution">
    <text evidence="2">The sequence shown here is derived from an EMBL/GenBank/DDBJ whole genome shotgun (WGS) entry which is preliminary data.</text>
</comment>
<dbReference type="PANTHER" id="PTHR10697:SF13">
    <property type="entry name" value="RICIN B LECTIN DOMAIN-CONTAINING PROTEIN"/>
    <property type="match status" value="1"/>
</dbReference>
<sequence length="220" mass="23563">MSLLYACVFVAVLGQGWSASPCCVPDAWEGIQSTVLGRVEQGMGVVVRTRTAVSYDYANRRVAAMSNVTLDGNKQQRMLNLMLYEEKTSYSLDLMTGMCTKQTLNTDMMAACVPDGAVKQGDVYFGSGLVTPLSATEWGFEMPSPGGGSLTGTVTVTSQCVPITEAVFGHVNGVQMLQAVEFVNIIPGIHNPDIFDIPEPCENAPEEYAEEGSLPGLFSV</sequence>
<reference evidence="2 3" key="1">
    <citation type="submission" date="2024-02" db="EMBL/GenBank/DDBJ databases">
        <title>Chromosome-scale genome assembly of the rough periwinkle Littorina saxatilis.</title>
        <authorList>
            <person name="De Jode A."/>
            <person name="Faria R."/>
            <person name="Formenti G."/>
            <person name="Sims Y."/>
            <person name="Smith T.P."/>
            <person name="Tracey A."/>
            <person name="Wood J.M.D."/>
            <person name="Zagrodzka Z.B."/>
            <person name="Johannesson K."/>
            <person name="Butlin R.K."/>
            <person name="Leder E.H."/>
        </authorList>
    </citation>
    <scope>NUCLEOTIDE SEQUENCE [LARGE SCALE GENOMIC DNA]</scope>
    <source>
        <strain evidence="2">Snail1</strain>
        <tissue evidence="2">Muscle</tissue>
    </source>
</reference>
<dbReference type="Pfam" id="PF00811">
    <property type="entry name" value="Ependymin"/>
    <property type="match status" value="1"/>
</dbReference>
<dbReference type="GO" id="GO:0005509">
    <property type="term" value="F:calcium ion binding"/>
    <property type="evidence" value="ECO:0007669"/>
    <property type="project" value="InterPro"/>
</dbReference>
<evidence type="ECO:0000313" key="2">
    <source>
        <dbReference type="EMBL" id="KAK7106583.1"/>
    </source>
</evidence>
<keyword evidence="1" id="KW-0732">Signal</keyword>
<organism evidence="2 3">
    <name type="scientific">Littorina saxatilis</name>
    <dbReference type="NCBI Taxonomy" id="31220"/>
    <lineage>
        <taxon>Eukaryota</taxon>
        <taxon>Metazoa</taxon>
        <taxon>Spiralia</taxon>
        <taxon>Lophotrochozoa</taxon>
        <taxon>Mollusca</taxon>
        <taxon>Gastropoda</taxon>
        <taxon>Caenogastropoda</taxon>
        <taxon>Littorinimorpha</taxon>
        <taxon>Littorinoidea</taxon>
        <taxon>Littorinidae</taxon>
        <taxon>Littorina</taxon>
    </lineage>
</organism>
<dbReference type="GO" id="GO:0007160">
    <property type="term" value="P:cell-matrix adhesion"/>
    <property type="evidence" value="ECO:0007669"/>
    <property type="project" value="InterPro"/>
</dbReference>
<name>A0AAN9BI53_9CAEN</name>
<feature type="signal peptide" evidence="1">
    <location>
        <begin position="1"/>
        <end position="18"/>
    </location>
</feature>
<evidence type="ECO:0000313" key="3">
    <source>
        <dbReference type="Proteomes" id="UP001374579"/>
    </source>
</evidence>
<evidence type="ECO:0008006" key="4">
    <source>
        <dbReference type="Google" id="ProtNLM"/>
    </source>
</evidence>
<dbReference type="Proteomes" id="UP001374579">
    <property type="component" value="Unassembled WGS sequence"/>
</dbReference>
<dbReference type="EMBL" id="JBAMIC010000007">
    <property type="protein sequence ID" value="KAK7106583.1"/>
    <property type="molecule type" value="Genomic_DNA"/>
</dbReference>
<dbReference type="GO" id="GO:0005576">
    <property type="term" value="C:extracellular region"/>
    <property type="evidence" value="ECO:0007669"/>
    <property type="project" value="InterPro"/>
</dbReference>
<dbReference type="InterPro" id="IPR001299">
    <property type="entry name" value="Ependymin"/>
</dbReference>
<keyword evidence="3" id="KW-1185">Reference proteome</keyword>
<gene>
    <name evidence="2" type="ORF">V1264_017817</name>
</gene>
<dbReference type="AlphaFoldDB" id="A0AAN9BI53"/>